<proteinExistence type="predicted"/>
<name>A0ABY6I2J9_STRPE</name>
<dbReference type="RefSeq" id="WP_264241379.1">
    <property type="nucleotide sequence ID" value="NZ_CP107567.1"/>
</dbReference>
<reference evidence="1" key="1">
    <citation type="submission" date="2022-10" db="EMBL/GenBank/DDBJ databases">
        <title>Cytochrome P450 Catalyzes Benzene Ring Formation in the Biosynthesis of Trialkyl-Substituted Aromatic Polyketides.</title>
        <authorList>
            <person name="Zhao E."/>
            <person name="Ge H."/>
        </authorList>
    </citation>
    <scope>NUCLEOTIDE SEQUENCE</scope>
    <source>
        <strain evidence="1">NA0869</strain>
    </source>
</reference>
<keyword evidence="2" id="KW-1185">Reference proteome</keyword>
<gene>
    <name evidence="1" type="ORF">OGH68_01220</name>
</gene>
<sequence>MIDEALVRELLDATDDDAALVVLEGRARVAGPADLDSDAFRGAAVLMSRGELVEQLGTSSPAQEGVTRLAETLRDTVGKLGA</sequence>
<dbReference type="EMBL" id="CP107567">
    <property type="protein sequence ID" value="UYQ60232.1"/>
    <property type="molecule type" value="Genomic_DNA"/>
</dbReference>
<protein>
    <submittedName>
        <fullName evidence="1">Uncharacterized protein</fullName>
    </submittedName>
</protein>
<organism evidence="1 2">
    <name type="scientific">Streptomyces peucetius</name>
    <dbReference type="NCBI Taxonomy" id="1950"/>
    <lineage>
        <taxon>Bacteria</taxon>
        <taxon>Bacillati</taxon>
        <taxon>Actinomycetota</taxon>
        <taxon>Actinomycetes</taxon>
        <taxon>Kitasatosporales</taxon>
        <taxon>Streptomycetaceae</taxon>
        <taxon>Streptomyces</taxon>
    </lineage>
</organism>
<accession>A0ABY6I2J9</accession>
<evidence type="ECO:0000313" key="2">
    <source>
        <dbReference type="Proteomes" id="UP001163878"/>
    </source>
</evidence>
<dbReference type="Proteomes" id="UP001163878">
    <property type="component" value="Chromosome"/>
</dbReference>
<evidence type="ECO:0000313" key="1">
    <source>
        <dbReference type="EMBL" id="UYQ60232.1"/>
    </source>
</evidence>